<dbReference type="SUPFAM" id="SSF101898">
    <property type="entry name" value="NHL repeat"/>
    <property type="match status" value="1"/>
</dbReference>
<dbReference type="PROSITE" id="PS51257">
    <property type="entry name" value="PROKAR_LIPOPROTEIN"/>
    <property type="match status" value="1"/>
</dbReference>
<evidence type="ECO:0000313" key="3">
    <source>
        <dbReference type="EMBL" id="TGE13805.1"/>
    </source>
</evidence>
<evidence type="ECO:0000256" key="2">
    <source>
        <dbReference type="PROSITE-ProRule" id="PRU00504"/>
    </source>
</evidence>
<dbReference type="Pfam" id="PF01436">
    <property type="entry name" value="NHL"/>
    <property type="match status" value="3"/>
</dbReference>
<keyword evidence="4" id="KW-1185">Reference proteome</keyword>
<proteinExistence type="predicted"/>
<dbReference type="AlphaFoldDB" id="A0A4Z0PFA8"/>
<dbReference type="RefSeq" id="WP_167852221.1">
    <property type="nucleotide sequence ID" value="NZ_SRLD01000050.1"/>
</dbReference>
<evidence type="ECO:0000313" key="4">
    <source>
        <dbReference type="Proteomes" id="UP000297739"/>
    </source>
</evidence>
<name>A0A4Z0PFA8_9BACT</name>
<evidence type="ECO:0008006" key="5">
    <source>
        <dbReference type="Google" id="ProtNLM"/>
    </source>
</evidence>
<dbReference type="InterPro" id="IPR011042">
    <property type="entry name" value="6-blade_b-propeller_TolB-like"/>
</dbReference>
<dbReference type="PANTHER" id="PTHR13833">
    <property type="match status" value="1"/>
</dbReference>
<feature type="repeat" description="NHL" evidence="2">
    <location>
        <begin position="159"/>
        <end position="196"/>
    </location>
</feature>
<dbReference type="InterPro" id="IPR001258">
    <property type="entry name" value="NHL_repeat"/>
</dbReference>
<feature type="repeat" description="NHL" evidence="2">
    <location>
        <begin position="60"/>
        <end position="91"/>
    </location>
</feature>
<dbReference type="Gene3D" id="2.120.10.30">
    <property type="entry name" value="TolB, C-terminal domain"/>
    <property type="match status" value="3"/>
</dbReference>
<protein>
    <recommendedName>
        <fullName evidence="5">SMP-30/Gluconolactonase/LRE-like region domain-containing protein</fullName>
    </recommendedName>
</protein>
<accession>A0A4Z0PFA8</accession>
<comment type="caution">
    <text evidence="3">The sequence shown here is derived from an EMBL/GenBank/DDBJ whole genome shotgun (WGS) entry which is preliminary data.</text>
</comment>
<reference evidence="3 4" key="1">
    <citation type="submission" date="2019-04" db="EMBL/GenBank/DDBJ databases">
        <authorList>
            <person name="Feng G."/>
            <person name="Zhang J."/>
            <person name="Zhu H."/>
        </authorList>
    </citation>
    <scope>NUCLEOTIDE SEQUENCE [LARGE SCALE GENOMIC DNA]</scope>
    <source>
        <strain evidence="3 4">JCM 17223</strain>
    </source>
</reference>
<evidence type="ECO:0000256" key="1">
    <source>
        <dbReference type="ARBA" id="ARBA00022737"/>
    </source>
</evidence>
<dbReference type="Proteomes" id="UP000297739">
    <property type="component" value="Unassembled WGS sequence"/>
</dbReference>
<organism evidence="3 4">
    <name type="scientific">Hymenobacter elongatus</name>
    <dbReference type="NCBI Taxonomy" id="877208"/>
    <lineage>
        <taxon>Bacteria</taxon>
        <taxon>Pseudomonadati</taxon>
        <taxon>Bacteroidota</taxon>
        <taxon>Cytophagia</taxon>
        <taxon>Cytophagales</taxon>
        <taxon>Hymenobacteraceae</taxon>
        <taxon>Hymenobacter</taxon>
    </lineage>
</organism>
<sequence length="349" mass="36566">MKKNVILSSIAFAFILLSCSKEETGSVAPDLPDIAKEYIVATYAGTGNQGFKDGAAINAQFGYAAGLALDAQGNLYVADEENHRIRKISPDGLVTTLAGSGVAGFADGVGITAQFNKPKAVALDQQRNVYVADKENRSIRKITPIGVVSTLAGSPSTTQFSRPLGVAVDGQNTVYVADYNYTGGIKDHRILKVSPQGQVSTLAGGASMRDFSQPQGLVVNSQGTVYVADPVSNYIFKISAAGAVSVVAGAGKRGYVDATGDKAQFDYCSDIALDAQGILYVADALNNRIRRVSAKGVVTTIAGNGTSGHVEGPGAAARFHSPTNVTIDSQGNLYVTDYNNFRIRKLTVK</sequence>
<dbReference type="PANTHER" id="PTHR13833:SF71">
    <property type="entry name" value="NHL DOMAIN-CONTAINING PROTEIN"/>
    <property type="match status" value="1"/>
</dbReference>
<dbReference type="EMBL" id="SRLD01000050">
    <property type="protein sequence ID" value="TGE13805.1"/>
    <property type="molecule type" value="Genomic_DNA"/>
</dbReference>
<gene>
    <name evidence="3" type="ORF">E5J99_18800</name>
</gene>
<dbReference type="PROSITE" id="PS51125">
    <property type="entry name" value="NHL"/>
    <property type="match status" value="2"/>
</dbReference>
<dbReference type="CDD" id="cd14953">
    <property type="entry name" value="NHL_like_1"/>
    <property type="match status" value="1"/>
</dbReference>
<keyword evidence="1" id="KW-0677">Repeat</keyword>